<evidence type="ECO:0000313" key="1">
    <source>
        <dbReference type="EMBL" id="AHF11365.1"/>
    </source>
</evidence>
<dbReference type="Proteomes" id="UP000018934">
    <property type="component" value="Chromosome"/>
</dbReference>
<dbReference type="RefSeq" id="WP_242836915.1">
    <property type="nucleotide sequence ID" value="NZ_CP007033.1"/>
</dbReference>
<proteinExistence type="predicted"/>
<evidence type="ECO:0000313" key="2">
    <source>
        <dbReference type="Proteomes" id="UP000018934"/>
    </source>
</evidence>
<gene>
    <name evidence="1" type="ORF">DEHRE_08615</name>
</gene>
<accession>A0ABM5PAD8</accession>
<protein>
    <submittedName>
        <fullName evidence="1">Uncharacterized protein</fullName>
    </submittedName>
</protein>
<keyword evidence="2" id="KW-1185">Reference proteome</keyword>
<name>A0ABM5PAD8_DEHRP</name>
<sequence length="76" mass="8768">MIINNIQSIGKISPLIDFTQLKTGQLLPVEIISRNGNQEGLISIAGQKLKPSWNRSFWKVKDFWRLSKRSIRKALF</sequence>
<organism evidence="1 2">
    <name type="scientific">Dehalobacter restrictus (strain DSM 9455 / PER-K23)</name>
    <dbReference type="NCBI Taxonomy" id="871738"/>
    <lineage>
        <taxon>Bacteria</taxon>
        <taxon>Bacillati</taxon>
        <taxon>Bacillota</taxon>
        <taxon>Clostridia</taxon>
        <taxon>Eubacteriales</taxon>
        <taxon>Desulfitobacteriaceae</taxon>
        <taxon>Dehalobacter</taxon>
    </lineage>
</organism>
<dbReference type="EMBL" id="CP007033">
    <property type="protein sequence ID" value="AHF11365.1"/>
    <property type="molecule type" value="Genomic_DNA"/>
</dbReference>
<reference evidence="1 2" key="1">
    <citation type="journal article" date="2013" name="Stand. Genomic Sci.">
        <title>Complete genome sequence of Dehalobacter restrictus PER-K23(T.).</title>
        <authorList>
            <person name="Kruse T."/>
            <person name="Maillard J."/>
            <person name="Goodwin L."/>
            <person name="Woyke T."/>
            <person name="Teshima H."/>
            <person name="Bruce D."/>
            <person name="Detter C."/>
            <person name="Tapia R."/>
            <person name="Han C."/>
            <person name="Huntemann M."/>
            <person name="Wei C.L."/>
            <person name="Han J."/>
            <person name="Chen A."/>
            <person name="Kyrpides N."/>
            <person name="Szeto E."/>
            <person name="Markowitz V."/>
            <person name="Ivanova N."/>
            <person name="Pagani I."/>
            <person name="Pati A."/>
            <person name="Pitluck S."/>
            <person name="Nolan M."/>
            <person name="Holliger C."/>
            <person name="Smidt H."/>
        </authorList>
    </citation>
    <scope>NUCLEOTIDE SEQUENCE [LARGE SCALE GENOMIC DNA]</scope>
    <source>
        <strain evidence="2">DSM 9455</strain>
    </source>
</reference>